<sequence>MGPLNAYAELAKTYNLTETDSQIIKFDKALKRAMIANPELATVKVLSKTELLVTGKGAGRTQLIVTYRDTPSVDHQVTLNVAPDQSRKEEIESTITALLKDLNPKGTVKFELKNIWINPETSVRREVDIIGSKIDGDPILKTDRRKDKNVLQEESSKGSLNAQPLAGNYMVMLTGDVPNKAQKKRIHSVISALGVSVINLVKVTGPQQVKLSVRVAEVVKGNPFRSGASIMDRRDRVNIAPSGVLGTTMEFLLDLDTNLDKATLSVAHQDAFQIGVQPNGGNLFGVLSILEGNHLARVLAKPELIVQSGETAEFLVGGEVPIPTAQNAETITVTYKEFGVRLRFSPIITESGDIQMTVAPEVSNIDESAGAQTGSIVVPGFRSRRANTTITLASGQSFVIGGLIQDNLRSSVSKIPLLGDIPIIGALFRSTSYEKDQSELAILVTPTFVEPIEEGAKIALPGENMDRPSAADGFFMGKIVEMLPEGKSVLPELSVKIGLEKP</sequence>
<proteinExistence type="inferred from homology"/>
<evidence type="ECO:0000313" key="4">
    <source>
        <dbReference type="EMBL" id="BCN93970.1"/>
    </source>
</evidence>
<dbReference type="EMBL" id="AP024202">
    <property type="protein sequence ID" value="BCN93970.1"/>
    <property type="molecule type" value="Genomic_DNA"/>
</dbReference>
<accession>A0ABN6CXW6</accession>
<evidence type="ECO:0000259" key="3">
    <source>
        <dbReference type="Pfam" id="PF13629"/>
    </source>
</evidence>
<feature type="domain" description="Type II/III secretion system secretin-like" evidence="2">
    <location>
        <begin position="290"/>
        <end position="449"/>
    </location>
</feature>
<keyword evidence="5" id="KW-1185">Reference proteome</keyword>
<dbReference type="Pfam" id="PF13629">
    <property type="entry name" value="T2SS-T3SS_pil_N"/>
    <property type="match status" value="1"/>
</dbReference>
<gene>
    <name evidence="4" type="ORF">THMIRHAM_17550</name>
</gene>
<dbReference type="PANTHER" id="PTHR30332:SF17">
    <property type="entry name" value="TYPE IV PILIATION SYSTEM PROTEIN DR_0774-RELATED"/>
    <property type="match status" value="1"/>
</dbReference>
<dbReference type="Proteomes" id="UP001054820">
    <property type="component" value="Chromosome"/>
</dbReference>
<dbReference type="InterPro" id="IPR050810">
    <property type="entry name" value="Bact_Secretion_Sys_Channel"/>
</dbReference>
<dbReference type="PANTHER" id="PTHR30332">
    <property type="entry name" value="PROBABLE GENERAL SECRETION PATHWAY PROTEIN D"/>
    <property type="match status" value="1"/>
</dbReference>
<reference evidence="4" key="1">
    <citation type="journal article" date="2022" name="Arch. Microbiol.">
        <title>Thiomicrorhabdus immobilis sp. nov., a mesophilic sulfur-oxidizing bacterium isolated from sediment of a brackish lake in northern Japan.</title>
        <authorList>
            <person name="Kojima H."/>
            <person name="Mochizuki J."/>
            <person name="Kanda M."/>
            <person name="Watanabe T."/>
            <person name="Fukui M."/>
        </authorList>
    </citation>
    <scope>NUCLEOTIDE SEQUENCE</scope>
    <source>
        <strain evidence="4">Am19</strain>
    </source>
</reference>
<evidence type="ECO:0000256" key="1">
    <source>
        <dbReference type="RuleBase" id="RU004003"/>
    </source>
</evidence>
<feature type="domain" description="Pilus formation protein N-terminal" evidence="3">
    <location>
        <begin position="11"/>
        <end position="70"/>
    </location>
</feature>
<organism evidence="4 5">
    <name type="scientific">Thiomicrorhabdus immobilis</name>
    <dbReference type="NCBI Taxonomy" id="2791037"/>
    <lineage>
        <taxon>Bacteria</taxon>
        <taxon>Pseudomonadati</taxon>
        <taxon>Pseudomonadota</taxon>
        <taxon>Gammaproteobacteria</taxon>
        <taxon>Thiotrichales</taxon>
        <taxon>Piscirickettsiaceae</taxon>
        <taxon>Thiomicrorhabdus</taxon>
    </lineage>
</organism>
<dbReference type="InterPro" id="IPR001775">
    <property type="entry name" value="GspD/PilQ"/>
</dbReference>
<protein>
    <recommendedName>
        <fullName evidence="6">Type II and III secretion system protein</fullName>
    </recommendedName>
</protein>
<dbReference type="InterPro" id="IPR032789">
    <property type="entry name" value="T2SS-T3SS_pil_N"/>
</dbReference>
<evidence type="ECO:0000259" key="2">
    <source>
        <dbReference type="Pfam" id="PF00263"/>
    </source>
</evidence>
<evidence type="ECO:0000313" key="5">
    <source>
        <dbReference type="Proteomes" id="UP001054820"/>
    </source>
</evidence>
<name>A0ABN6CXW6_9GAMM</name>
<dbReference type="InterPro" id="IPR004846">
    <property type="entry name" value="T2SS/T3SS_dom"/>
</dbReference>
<dbReference type="PRINTS" id="PR00811">
    <property type="entry name" value="BCTERIALGSPD"/>
</dbReference>
<evidence type="ECO:0008006" key="6">
    <source>
        <dbReference type="Google" id="ProtNLM"/>
    </source>
</evidence>
<comment type="similarity">
    <text evidence="1">Belongs to the bacterial secretin family.</text>
</comment>
<dbReference type="Pfam" id="PF00263">
    <property type="entry name" value="Secretin"/>
    <property type="match status" value="1"/>
</dbReference>